<gene>
    <name evidence="12" type="ORF">SAMN04487860_1244</name>
</gene>
<dbReference type="SUPFAM" id="SSF51445">
    <property type="entry name" value="(Trans)glycosidases"/>
    <property type="match status" value="1"/>
</dbReference>
<organism evidence="12 13">
    <name type="scientific">Ruminococcus flavefaciens</name>
    <dbReference type="NCBI Taxonomy" id="1265"/>
    <lineage>
        <taxon>Bacteria</taxon>
        <taxon>Bacillati</taxon>
        <taxon>Bacillota</taxon>
        <taxon>Clostridia</taxon>
        <taxon>Eubacteriales</taxon>
        <taxon>Oscillospiraceae</taxon>
        <taxon>Ruminococcus</taxon>
    </lineage>
</organism>
<protein>
    <recommendedName>
        <fullName evidence="3">beta-glucosidase</fullName>
        <ecNumber evidence="3">3.2.1.21</ecNumber>
    </recommendedName>
</protein>
<keyword evidence="6 7" id="KW-0326">Glycosidase</keyword>
<feature type="chain" id="PRO_5013269197" description="beta-glucosidase" evidence="9">
    <location>
        <begin position="22"/>
        <end position="832"/>
    </location>
</feature>
<evidence type="ECO:0000256" key="2">
    <source>
        <dbReference type="ARBA" id="ARBA00005336"/>
    </source>
</evidence>
<evidence type="ECO:0000256" key="7">
    <source>
        <dbReference type="RuleBase" id="RU361161"/>
    </source>
</evidence>
<dbReference type="InterPro" id="IPR017853">
    <property type="entry name" value="GH"/>
</dbReference>
<dbReference type="PANTHER" id="PTHR30620">
    <property type="entry name" value="PERIPLASMIC BETA-GLUCOSIDASE-RELATED"/>
    <property type="match status" value="1"/>
</dbReference>
<evidence type="ECO:0000313" key="12">
    <source>
        <dbReference type="EMBL" id="SHM91751.1"/>
    </source>
</evidence>
<dbReference type="AlphaFoldDB" id="A0A1M7MLM1"/>
<dbReference type="Gene3D" id="3.20.20.300">
    <property type="entry name" value="Glycoside hydrolase, family 3, N-terminal domain"/>
    <property type="match status" value="1"/>
</dbReference>
<comment type="catalytic activity">
    <reaction evidence="1">
        <text>Hydrolysis of terminal, non-reducing beta-D-glucosyl residues with release of beta-D-glucose.</text>
        <dbReference type="EC" id="3.2.1.21"/>
    </reaction>
</comment>
<evidence type="ECO:0000256" key="6">
    <source>
        <dbReference type="ARBA" id="ARBA00023295"/>
    </source>
</evidence>
<dbReference type="PROSITE" id="PS51257">
    <property type="entry name" value="PROKAR_LIPOPROTEIN"/>
    <property type="match status" value="1"/>
</dbReference>
<evidence type="ECO:0000259" key="11">
    <source>
        <dbReference type="Pfam" id="PF01915"/>
    </source>
</evidence>
<dbReference type="GO" id="GO:0009251">
    <property type="term" value="P:glucan catabolic process"/>
    <property type="evidence" value="ECO:0007669"/>
    <property type="project" value="TreeGrafter"/>
</dbReference>
<comment type="similarity">
    <text evidence="2 7">Belongs to the glycosyl hydrolase 3 family.</text>
</comment>
<feature type="signal peptide" evidence="9">
    <location>
        <begin position="1"/>
        <end position="21"/>
    </location>
</feature>
<evidence type="ECO:0000256" key="9">
    <source>
        <dbReference type="SAM" id="SignalP"/>
    </source>
</evidence>
<dbReference type="InterPro" id="IPR051915">
    <property type="entry name" value="Cellulose_Degrad_GH3"/>
</dbReference>
<dbReference type="InterPro" id="IPR002772">
    <property type="entry name" value="Glyco_hydro_3_C"/>
</dbReference>
<sequence length="832" mass="92761">MKKIVSLLLSLAMITSLAACADKKKKTDTVENETTTTAADTTDNVNEEQFKYQKYASMTPEEITAQLTLEQKAAQMVQPAIYAVLDNPEKTMEAEDYGSILGELSGMEFTSKEWQEVTNEFQNGAIKSGAGIPFMYGSDHAHGVNYCLDSVIFPHNIGLGAANDEELVYEMGQAVADEARICHIPWNFFPVVTPSVDPRWGRTYECYSSDLDIVSKLGSSYIKGYIDGGGITCAKHFFAEGSAAYGTGEDSMNGQQFVDRLIDRGEATLSDEEIEKLLKVYQDMIDAGTQTIMISHASLNGVKMHENKKYIMMLKEEMGFEGFIVSDWESIQNIPDKSYEEQVIAAVNAGIDMLMEPNRFDEAKEIIIDAVKNGKITEERVNDAVTRIIKVKKDNGYFDDPLFERSTTKQKDVGSVEYRQLAEKLVEESLVLLKNDNNVLPIKSGSSVYIIGPASDDASVQCGGWTLDWAESFTKNIQGATTILEAFKTYAESYGITVITNPDEAQNADVVVNVVGEQVYSEWNGDTEDMKLCGKLGLDKNRQAFDEAKKLGKPTVTCIVAGRQVILDKADYDSSDSVVMCYLPGSEGKGVSDVLCGCADFKGKLPSPWYESVDQIGTDKCWLEKGYGLTYGEDFEPVPEPVREGASADASDEAEEDPMTGTKYTKGEFKDGVYTNEYAKLKIKVPENLPPQSETALKSLKASVTGLFSDDRNKAFENATAWDCRFTDDKNENVVVRFVNIKNAFPNSSKSPEEELLEIYRERAKDMKTEYKERAKIKLCGEEYTREMFNLEGVEDDYLYVRKLDDDLLCFISYATRDGKKFTPEKFEAMFE</sequence>
<dbReference type="InterPro" id="IPR036962">
    <property type="entry name" value="Glyco_hydro_3_N_sf"/>
</dbReference>
<evidence type="ECO:0000313" key="13">
    <source>
        <dbReference type="Proteomes" id="UP000184394"/>
    </source>
</evidence>
<proteinExistence type="inferred from homology"/>
<dbReference type="Gene3D" id="3.40.50.1700">
    <property type="entry name" value="Glycoside hydrolase family 3 C-terminal domain"/>
    <property type="match status" value="1"/>
</dbReference>
<evidence type="ECO:0000259" key="10">
    <source>
        <dbReference type="Pfam" id="PF00933"/>
    </source>
</evidence>
<feature type="region of interest" description="Disordered" evidence="8">
    <location>
        <begin position="634"/>
        <end position="661"/>
    </location>
</feature>
<dbReference type="OrthoDB" id="98455at2"/>
<feature type="domain" description="Glycoside hydrolase family 3 N-terminal" evidence="10">
    <location>
        <begin position="68"/>
        <end position="391"/>
    </location>
</feature>
<evidence type="ECO:0000256" key="1">
    <source>
        <dbReference type="ARBA" id="ARBA00000448"/>
    </source>
</evidence>
<dbReference type="EC" id="3.2.1.21" evidence="3"/>
<dbReference type="PRINTS" id="PR00133">
    <property type="entry name" value="GLHYDRLASE3"/>
</dbReference>
<feature type="domain" description="Glycoside hydrolase family 3 C-terminal" evidence="11">
    <location>
        <begin position="430"/>
        <end position="618"/>
    </location>
</feature>
<dbReference type="InterPro" id="IPR036881">
    <property type="entry name" value="Glyco_hydro_3_C_sf"/>
</dbReference>
<dbReference type="Proteomes" id="UP000184394">
    <property type="component" value="Unassembled WGS sequence"/>
</dbReference>
<dbReference type="PANTHER" id="PTHR30620:SF16">
    <property type="entry name" value="LYSOSOMAL BETA GLUCOSIDASE"/>
    <property type="match status" value="1"/>
</dbReference>
<dbReference type="GO" id="GO:0008422">
    <property type="term" value="F:beta-glucosidase activity"/>
    <property type="evidence" value="ECO:0007669"/>
    <property type="project" value="UniProtKB-EC"/>
</dbReference>
<reference evidence="12 13" key="1">
    <citation type="submission" date="2016-11" db="EMBL/GenBank/DDBJ databases">
        <authorList>
            <person name="Jaros S."/>
            <person name="Januszkiewicz K."/>
            <person name="Wedrychowicz H."/>
        </authorList>
    </citation>
    <scope>NUCLEOTIDE SEQUENCE [LARGE SCALE GENOMIC DNA]</scope>
    <source>
        <strain evidence="12 13">Y1</strain>
    </source>
</reference>
<dbReference type="Pfam" id="PF00933">
    <property type="entry name" value="Glyco_hydro_3"/>
    <property type="match status" value="1"/>
</dbReference>
<dbReference type="RefSeq" id="WP_072952485.1">
    <property type="nucleotide sequence ID" value="NZ_FRCT01000024.1"/>
</dbReference>
<accession>A0A1M7MLM1</accession>
<evidence type="ECO:0000256" key="3">
    <source>
        <dbReference type="ARBA" id="ARBA00012744"/>
    </source>
</evidence>
<evidence type="ECO:0000256" key="4">
    <source>
        <dbReference type="ARBA" id="ARBA00022729"/>
    </source>
</evidence>
<dbReference type="InterPro" id="IPR001764">
    <property type="entry name" value="Glyco_hydro_3_N"/>
</dbReference>
<evidence type="ECO:0000256" key="5">
    <source>
        <dbReference type="ARBA" id="ARBA00022801"/>
    </source>
</evidence>
<dbReference type="SUPFAM" id="SSF52279">
    <property type="entry name" value="Beta-D-glucan exohydrolase, C-terminal domain"/>
    <property type="match status" value="1"/>
</dbReference>
<name>A0A1M7MLM1_RUMFL</name>
<dbReference type="InterPro" id="IPR019800">
    <property type="entry name" value="Glyco_hydro_3_AS"/>
</dbReference>
<dbReference type="Pfam" id="PF01915">
    <property type="entry name" value="Glyco_hydro_3_C"/>
    <property type="match status" value="1"/>
</dbReference>
<keyword evidence="5 7" id="KW-0378">Hydrolase</keyword>
<dbReference type="EMBL" id="FRCT01000024">
    <property type="protein sequence ID" value="SHM91751.1"/>
    <property type="molecule type" value="Genomic_DNA"/>
</dbReference>
<evidence type="ECO:0000256" key="8">
    <source>
        <dbReference type="SAM" id="MobiDB-lite"/>
    </source>
</evidence>
<keyword evidence="4 9" id="KW-0732">Signal</keyword>
<dbReference type="PROSITE" id="PS00775">
    <property type="entry name" value="GLYCOSYL_HYDROL_F3"/>
    <property type="match status" value="1"/>
</dbReference>